<dbReference type="GO" id="GO:0015031">
    <property type="term" value="P:protein transport"/>
    <property type="evidence" value="ECO:0007669"/>
    <property type="project" value="UniProtKB-KW"/>
</dbReference>
<evidence type="ECO:0000313" key="12">
    <source>
        <dbReference type="Proteomes" id="UP001287356"/>
    </source>
</evidence>
<keyword evidence="9 10" id="KW-0472">Membrane</keyword>
<comment type="similarity">
    <text evidence="10">Belongs to the WD repeat SEC12 family.</text>
</comment>
<keyword evidence="1 10" id="KW-0813">Transport</keyword>
<dbReference type="GO" id="GO:0003400">
    <property type="term" value="P:regulation of COPII vesicle coating"/>
    <property type="evidence" value="ECO:0007669"/>
    <property type="project" value="UniProtKB-UniRule"/>
</dbReference>
<keyword evidence="12" id="KW-1185">Reference proteome</keyword>
<dbReference type="PANTHER" id="PTHR23284">
    <property type="entry name" value="PROLACTIN REGULATORY ELEMENT BINDING PROTEIN"/>
    <property type="match status" value="1"/>
</dbReference>
<reference evidence="11" key="2">
    <citation type="submission" date="2023-06" db="EMBL/GenBank/DDBJ databases">
        <authorList>
            <consortium name="Lawrence Berkeley National Laboratory"/>
            <person name="Haridas S."/>
            <person name="Hensen N."/>
            <person name="Bonometti L."/>
            <person name="Westerberg I."/>
            <person name="Brannstrom I.O."/>
            <person name="Guillou S."/>
            <person name="Cros-Aarteil S."/>
            <person name="Calhoun S."/>
            <person name="Kuo A."/>
            <person name="Mondo S."/>
            <person name="Pangilinan J."/>
            <person name="Riley R."/>
            <person name="Labutti K."/>
            <person name="Andreopoulos B."/>
            <person name="Lipzen A."/>
            <person name="Chen C."/>
            <person name="Yanf M."/>
            <person name="Daum C."/>
            <person name="Ng V."/>
            <person name="Clum A."/>
            <person name="Steindorff A."/>
            <person name="Ohm R."/>
            <person name="Martin F."/>
            <person name="Silar P."/>
            <person name="Natvig D."/>
            <person name="Lalanne C."/>
            <person name="Gautier V."/>
            <person name="Ament-Velasquez S.L."/>
            <person name="Kruys A."/>
            <person name="Hutchinson M.I."/>
            <person name="Powell A.J."/>
            <person name="Barry K."/>
            <person name="Miller A.N."/>
            <person name="Grigoriev I.V."/>
            <person name="Debuchy R."/>
            <person name="Gladieux P."/>
            <person name="Thoren M.H."/>
            <person name="Johannesson H."/>
        </authorList>
    </citation>
    <scope>NUCLEOTIDE SEQUENCE</scope>
    <source>
        <strain evidence="11">CBS 958.72</strain>
    </source>
</reference>
<comment type="caution">
    <text evidence="11">The sequence shown here is derived from an EMBL/GenBank/DDBJ whole genome shotgun (WGS) entry which is preliminary data.</text>
</comment>
<dbReference type="GO" id="GO:0000139">
    <property type="term" value="C:Golgi membrane"/>
    <property type="evidence" value="ECO:0007669"/>
    <property type="project" value="UniProtKB-SubCell"/>
</dbReference>
<keyword evidence="5 10" id="KW-0256">Endoplasmic reticulum</keyword>
<comment type="function">
    <text evidence="10">Guanine nucleotide-exchange factor (GEF) required for the formation or budding of transport vesicles from the ER.</text>
</comment>
<evidence type="ECO:0000313" key="11">
    <source>
        <dbReference type="EMBL" id="KAK3380082.1"/>
    </source>
</evidence>
<proteinExistence type="inferred from homology"/>
<keyword evidence="7 10" id="KW-0653">Protein transport</keyword>
<dbReference type="GO" id="GO:0005789">
    <property type="term" value="C:endoplasmic reticulum membrane"/>
    <property type="evidence" value="ECO:0007669"/>
    <property type="project" value="UniProtKB-SubCell"/>
</dbReference>
<dbReference type="InterPro" id="IPR015943">
    <property type="entry name" value="WD40/YVTN_repeat-like_dom_sf"/>
</dbReference>
<evidence type="ECO:0000256" key="9">
    <source>
        <dbReference type="ARBA" id="ARBA00023136"/>
    </source>
</evidence>
<accession>A0AAE0NEK9</accession>
<dbReference type="Gene3D" id="2.130.10.10">
    <property type="entry name" value="YVTN repeat-like/Quinoprotein amine dehydrogenase"/>
    <property type="match status" value="1"/>
</dbReference>
<dbReference type="AlphaFoldDB" id="A0AAE0NEK9"/>
<protein>
    <recommendedName>
        <fullName evidence="10">Guanine nucleotide-exchange factor SEC12</fullName>
    </recommendedName>
</protein>
<evidence type="ECO:0000256" key="6">
    <source>
        <dbReference type="ARBA" id="ARBA00022892"/>
    </source>
</evidence>
<dbReference type="EMBL" id="JAULSN010000002">
    <property type="protein sequence ID" value="KAK3380082.1"/>
    <property type="molecule type" value="Genomic_DNA"/>
</dbReference>
<evidence type="ECO:0000256" key="8">
    <source>
        <dbReference type="ARBA" id="ARBA00022989"/>
    </source>
</evidence>
<evidence type="ECO:0000256" key="2">
    <source>
        <dbReference type="ARBA" id="ARBA00022574"/>
    </source>
</evidence>
<evidence type="ECO:0000256" key="1">
    <source>
        <dbReference type="ARBA" id="ARBA00022448"/>
    </source>
</evidence>
<dbReference type="InterPro" id="IPR045260">
    <property type="entry name" value="Sec12-like"/>
</dbReference>
<keyword evidence="8 10" id="KW-1133">Transmembrane helix</keyword>
<dbReference type="InterPro" id="IPR036322">
    <property type="entry name" value="WD40_repeat_dom_sf"/>
</dbReference>
<evidence type="ECO:0000256" key="3">
    <source>
        <dbReference type="ARBA" id="ARBA00022692"/>
    </source>
</evidence>
<dbReference type="SUPFAM" id="SSF50978">
    <property type="entry name" value="WD40 repeat-like"/>
    <property type="match status" value="1"/>
</dbReference>
<keyword evidence="6" id="KW-0931">ER-Golgi transport</keyword>
<sequence>MPPPLIPSAEMRLDYPLYSLDFDPQDANRIVVGGGGGPGRSGLSNKITVLDASHQDALQIVSDLSLSRDEDSVTTLAVGPRRRNSILVFTGINSSPADIEKGRNEHFRVFAVDPPSKAKSVAKAKIAELSRASLFTSKGADTYQRLLRISPPFPGSAQIGAAATGLGKDAQIVLFDVPTTGVAASKPRGTLELAKEAMDLDLIQTGDDEWQLLYCDEVDIYTVNIKKGVTGAPRCVFSMPLDEATGMKVRPTLRSIRYLTPEFVLAAANLPKTGGVVLQGFRLPKPELGVDGKARLAVSAKLHKSVTRATGLAVRNLAPPSTPSARQGDAQFVVAVTGQDSSITLYTLEHQAVGDISLVVNLYPVTTLKSVHPGPISGLAFSQFAPPKTATMRVHHVKLASIGSMGNTCVVHSVPLRRLVDKSAPARRAGPPRQPRYVVALKSYGPSATGFLIGIAIFAVVFSLFIQGLLEIKGLSRPVVGAHRVTPASWHADWKKGPREAAAAHARTAAAAVTTPNFLAEYLGANQLAAGDRVVVLQADDGEAGAGAVKVDTHDSEQHGPAHEWDALPPAQQQAWKKVLQKAGHWGEQTGDAIFKGILFGEIAGAVGHMVAG</sequence>
<comment type="subcellular location">
    <subcellularLocation>
        <location evidence="10">Endoplasmic reticulum membrane</location>
        <topology evidence="10">Single-pass type II membrane protein</topology>
    </subcellularLocation>
    <subcellularLocation>
        <location evidence="10">Golgi apparatus membrane</location>
        <topology evidence="10">Single-pass type II membrane protein</topology>
    </subcellularLocation>
</comment>
<evidence type="ECO:0000256" key="10">
    <source>
        <dbReference type="RuleBase" id="RU369019"/>
    </source>
</evidence>
<reference evidence="11" key="1">
    <citation type="journal article" date="2023" name="Mol. Phylogenet. Evol.">
        <title>Genome-scale phylogeny and comparative genomics of the fungal order Sordariales.</title>
        <authorList>
            <person name="Hensen N."/>
            <person name="Bonometti L."/>
            <person name="Westerberg I."/>
            <person name="Brannstrom I.O."/>
            <person name="Guillou S."/>
            <person name="Cros-Aarteil S."/>
            <person name="Calhoun S."/>
            <person name="Haridas S."/>
            <person name="Kuo A."/>
            <person name="Mondo S."/>
            <person name="Pangilinan J."/>
            <person name="Riley R."/>
            <person name="LaButti K."/>
            <person name="Andreopoulos B."/>
            <person name="Lipzen A."/>
            <person name="Chen C."/>
            <person name="Yan M."/>
            <person name="Daum C."/>
            <person name="Ng V."/>
            <person name="Clum A."/>
            <person name="Steindorff A."/>
            <person name="Ohm R.A."/>
            <person name="Martin F."/>
            <person name="Silar P."/>
            <person name="Natvig D.O."/>
            <person name="Lalanne C."/>
            <person name="Gautier V."/>
            <person name="Ament-Velasquez S.L."/>
            <person name="Kruys A."/>
            <person name="Hutchinson M.I."/>
            <person name="Powell A.J."/>
            <person name="Barry K."/>
            <person name="Miller A.N."/>
            <person name="Grigoriev I.V."/>
            <person name="Debuchy R."/>
            <person name="Gladieux P."/>
            <person name="Hiltunen Thoren M."/>
            <person name="Johannesson H."/>
        </authorList>
    </citation>
    <scope>NUCLEOTIDE SEQUENCE</scope>
    <source>
        <strain evidence="11">CBS 958.72</strain>
    </source>
</reference>
<evidence type="ECO:0000256" key="7">
    <source>
        <dbReference type="ARBA" id="ARBA00022927"/>
    </source>
</evidence>
<keyword evidence="4 10" id="KW-0677">Repeat</keyword>
<keyword evidence="3 10" id="KW-0812">Transmembrane</keyword>
<dbReference type="PANTHER" id="PTHR23284:SF0">
    <property type="entry name" value="PROLACTIN REGULATORY ELEMENT-BINDING PROTEIN"/>
    <property type="match status" value="1"/>
</dbReference>
<feature type="transmembrane region" description="Helical" evidence="10">
    <location>
        <begin position="451"/>
        <end position="470"/>
    </location>
</feature>
<dbReference type="Proteomes" id="UP001287356">
    <property type="component" value="Unassembled WGS sequence"/>
</dbReference>
<name>A0AAE0NEK9_9PEZI</name>
<evidence type="ECO:0000256" key="4">
    <source>
        <dbReference type="ARBA" id="ARBA00022737"/>
    </source>
</evidence>
<dbReference type="GO" id="GO:0006888">
    <property type="term" value="P:endoplasmic reticulum to Golgi vesicle-mediated transport"/>
    <property type="evidence" value="ECO:0007669"/>
    <property type="project" value="UniProtKB-UniRule"/>
</dbReference>
<organism evidence="11 12">
    <name type="scientific">Lasiosphaeria ovina</name>
    <dbReference type="NCBI Taxonomy" id="92902"/>
    <lineage>
        <taxon>Eukaryota</taxon>
        <taxon>Fungi</taxon>
        <taxon>Dikarya</taxon>
        <taxon>Ascomycota</taxon>
        <taxon>Pezizomycotina</taxon>
        <taxon>Sordariomycetes</taxon>
        <taxon>Sordariomycetidae</taxon>
        <taxon>Sordariales</taxon>
        <taxon>Lasiosphaeriaceae</taxon>
        <taxon>Lasiosphaeria</taxon>
    </lineage>
</organism>
<dbReference type="GO" id="GO:0005085">
    <property type="term" value="F:guanyl-nucleotide exchange factor activity"/>
    <property type="evidence" value="ECO:0007669"/>
    <property type="project" value="InterPro"/>
</dbReference>
<evidence type="ECO:0000256" key="5">
    <source>
        <dbReference type="ARBA" id="ARBA00022824"/>
    </source>
</evidence>
<gene>
    <name evidence="11" type="ORF">B0T24DRAFT_614095</name>
</gene>
<keyword evidence="2 10" id="KW-0853">WD repeat</keyword>